<protein>
    <submittedName>
        <fullName evidence="2">Uncharacterized protein</fullName>
    </submittedName>
</protein>
<keyword evidence="1" id="KW-0472">Membrane</keyword>
<keyword evidence="1" id="KW-1133">Transmembrane helix</keyword>
<name>A0A6C0IXD4_9ZZZZ</name>
<sequence>MILSTKKMTDKTALHLIICFWHTLLAIIPIIVITQLNWNHLVGADVATEQVREANNNMIIIQNQLSLLQVNISTLMSRFL</sequence>
<organism evidence="2">
    <name type="scientific">viral metagenome</name>
    <dbReference type="NCBI Taxonomy" id="1070528"/>
    <lineage>
        <taxon>unclassified sequences</taxon>
        <taxon>metagenomes</taxon>
        <taxon>organismal metagenomes</taxon>
    </lineage>
</organism>
<accession>A0A6C0IXD4</accession>
<reference evidence="2" key="1">
    <citation type="journal article" date="2020" name="Nature">
        <title>Giant virus diversity and host interactions through global metagenomics.</title>
        <authorList>
            <person name="Schulz F."/>
            <person name="Roux S."/>
            <person name="Paez-Espino D."/>
            <person name="Jungbluth S."/>
            <person name="Walsh D.A."/>
            <person name="Denef V.J."/>
            <person name="McMahon K.D."/>
            <person name="Konstantinidis K.T."/>
            <person name="Eloe-Fadrosh E.A."/>
            <person name="Kyrpides N.C."/>
            <person name="Woyke T."/>
        </authorList>
    </citation>
    <scope>NUCLEOTIDE SEQUENCE</scope>
    <source>
        <strain evidence="2">GVMAG-M-3300024510-1</strain>
    </source>
</reference>
<dbReference type="EMBL" id="MN740271">
    <property type="protein sequence ID" value="QHT97086.1"/>
    <property type="molecule type" value="Genomic_DNA"/>
</dbReference>
<evidence type="ECO:0000313" key="2">
    <source>
        <dbReference type="EMBL" id="QHT97086.1"/>
    </source>
</evidence>
<feature type="transmembrane region" description="Helical" evidence="1">
    <location>
        <begin position="12"/>
        <end position="33"/>
    </location>
</feature>
<dbReference type="AlphaFoldDB" id="A0A6C0IXD4"/>
<keyword evidence="1" id="KW-0812">Transmembrane</keyword>
<proteinExistence type="predicted"/>
<evidence type="ECO:0000256" key="1">
    <source>
        <dbReference type="SAM" id="Phobius"/>
    </source>
</evidence>